<gene>
    <name evidence="7" type="ORF">SAMN05421813_1081</name>
</gene>
<dbReference type="InterPro" id="IPR005467">
    <property type="entry name" value="His_kinase_dom"/>
</dbReference>
<keyword evidence="8" id="KW-1185">Reference proteome</keyword>
<dbReference type="PANTHER" id="PTHR43711">
    <property type="entry name" value="TWO-COMPONENT HISTIDINE KINASE"/>
    <property type="match status" value="1"/>
</dbReference>
<dbReference type="InterPro" id="IPR003594">
    <property type="entry name" value="HATPase_dom"/>
</dbReference>
<protein>
    <recommendedName>
        <fullName evidence="2">histidine kinase</fullName>
        <ecNumber evidence="2">2.7.13.3</ecNumber>
    </recommendedName>
</protein>
<name>A0A1G9RHY7_9SPHI</name>
<sequence length="136" mass="15001">MNESIIVLADKDMLQLVIRNLLNNAVKFTAVGGKISIRSTVENNNCIITVTDNGRGIPYDMQADLFSMKVKSTYGTRNEKGVGLGLALCKEFAEIQNGKIWFESVPGKGTTFYISMVLSSIIQVDYPKNFVNSTLN</sequence>
<dbReference type="PRINTS" id="PR00344">
    <property type="entry name" value="BCTRLSENSOR"/>
</dbReference>
<organism evidence="7 8">
    <name type="scientific">Daejeonella rubra</name>
    <dbReference type="NCBI Taxonomy" id="990371"/>
    <lineage>
        <taxon>Bacteria</taxon>
        <taxon>Pseudomonadati</taxon>
        <taxon>Bacteroidota</taxon>
        <taxon>Sphingobacteriia</taxon>
        <taxon>Sphingobacteriales</taxon>
        <taxon>Sphingobacteriaceae</taxon>
        <taxon>Daejeonella</taxon>
    </lineage>
</organism>
<evidence type="ECO:0000256" key="2">
    <source>
        <dbReference type="ARBA" id="ARBA00012438"/>
    </source>
</evidence>
<dbReference type="InterPro" id="IPR050736">
    <property type="entry name" value="Sensor_HK_Regulatory"/>
</dbReference>
<evidence type="ECO:0000259" key="6">
    <source>
        <dbReference type="PROSITE" id="PS50109"/>
    </source>
</evidence>
<proteinExistence type="predicted"/>
<accession>A0A1G9RHY7</accession>
<dbReference type="Proteomes" id="UP000199226">
    <property type="component" value="Unassembled WGS sequence"/>
</dbReference>
<dbReference type="SUPFAM" id="SSF55874">
    <property type="entry name" value="ATPase domain of HSP90 chaperone/DNA topoisomerase II/histidine kinase"/>
    <property type="match status" value="1"/>
</dbReference>
<dbReference type="EC" id="2.7.13.3" evidence="2"/>
<dbReference type="RefSeq" id="WP_090702916.1">
    <property type="nucleotide sequence ID" value="NZ_FNHH01000008.1"/>
</dbReference>
<dbReference type="PROSITE" id="PS50109">
    <property type="entry name" value="HIS_KIN"/>
    <property type="match status" value="1"/>
</dbReference>
<dbReference type="SMART" id="SM00387">
    <property type="entry name" value="HATPase_c"/>
    <property type="match status" value="1"/>
</dbReference>
<keyword evidence="4 7" id="KW-0418">Kinase</keyword>
<reference evidence="8" key="1">
    <citation type="submission" date="2016-10" db="EMBL/GenBank/DDBJ databases">
        <authorList>
            <person name="Varghese N."/>
            <person name="Submissions S."/>
        </authorList>
    </citation>
    <scope>NUCLEOTIDE SEQUENCE [LARGE SCALE GENOMIC DNA]</scope>
    <source>
        <strain evidence="8">DSM 24536</strain>
    </source>
</reference>
<dbReference type="GO" id="GO:0000160">
    <property type="term" value="P:phosphorelay signal transduction system"/>
    <property type="evidence" value="ECO:0007669"/>
    <property type="project" value="UniProtKB-KW"/>
</dbReference>
<dbReference type="PANTHER" id="PTHR43711:SF1">
    <property type="entry name" value="HISTIDINE KINASE 1"/>
    <property type="match status" value="1"/>
</dbReference>
<dbReference type="CDD" id="cd00075">
    <property type="entry name" value="HATPase"/>
    <property type="match status" value="1"/>
</dbReference>
<evidence type="ECO:0000256" key="4">
    <source>
        <dbReference type="ARBA" id="ARBA00022777"/>
    </source>
</evidence>
<evidence type="ECO:0000256" key="1">
    <source>
        <dbReference type="ARBA" id="ARBA00000085"/>
    </source>
</evidence>
<dbReference type="EMBL" id="FNHH01000008">
    <property type="protein sequence ID" value="SDM22065.1"/>
    <property type="molecule type" value="Genomic_DNA"/>
</dbReference>
<dbReference type="InterPro" id="IPR036890">
    <property type="entry name" value="HATPase_C_sf"/>
</dbReference>
<evidence type="ECO:0000256" key="3">
    <source>
        <dbReference type="ARBA" id="ARBA00022679"/>
    </source>
</evidence>
<evidence type="ECO:0000313" key="7">
    <source>
        <dbReference type="EMBL" id="SDM22065.1"/>
    </source>
</evidence>
<keyword evidence="5" id="KW-0902">Two-component regulatory system</keyword>
<keyword evidence="3" id="KW-0808">Transferase</keyword>
<dbReference type="AlphaFoldDB" id="A0A1G9RHY7"/>
<comment type="catalytic activity">
    <reaction evidence="1">
        <text>ATP + protein L-histidine = ADP + protein N-phospho-L-histidine.</text>
        <dbReference type="EC" id="2.7.13.3"/>
    </reaction>
</comment>
<dbReference type="STRING" id="990371.SAMN05421813_1081"/>
<evidence type="ECO:0000313" key="8">
    <source>
        <dbReference type="Proteomes" id="UP000199226"/>
    </source>
</evidence>
<dbReference type="Pfam" id="PF02518">
    <property type="entry name" value="HATPase_c"/>
    <property type="match status" value="1"/>
</dbReference>
<feature type="domain" description="Histidine kinase" evidence="6">
    <location>
        <begin position="1"/>
        <end position="120"/>
    </location>
</feature>
<evidence type="ECO:0000256" key="5">
    <source>
        <dbReference type="ARBA" id="ARBA00023012"/>
    </source>
</evidence>
<dbReference type="GO" id="GO:0004673">
    <property type="term" value="F:protein histidine kinase activity"/>
    <property type="evidence" value="ECO:0007669"/>
    <property type="project" value="UniProtKB-EC"/>
</dbReference>
<dbReference type="Gene3D" id="3.30.565.10">
    <property type="entry name" value="Histidine kinase-like ATPase, C-terminal domain"/>
    <property type="match status" value="1"/>
</dbReference>
<dbReference type="InterPro" id="IPR004358">
    <property type="entry name" value="Sig_transdc_His_kin-like_C"/>
</dbReference>
<dbReference type="OrthoDB" id="9813151at2"/>